<dbReference type="Proteomes" id="UP001363151">
    <property type="component" value="Unassembled WGS sequence"/>
</dbReference>
<keyword evidence="2" id="KW-0472">Membrane</keyword>
<comment type="caution">
    <text evidence="3">The sequence shown here is derived from an EMBL/GenBank/DDBJ whole genome shotgun (WGS) entry which is preliminary data.</text>
</comment>
<feature type="transmembrane region" description="Helical" evidence="2">
    <location>
        <begin position="143"/>
        <end position="166"/>
    </location>
</feature>
<feature type="transmembrane region" description="Helical" evidence="2">
    <location>
        <begin position="64"/>
        <end position="83"/>
    </location>
</feature>
<reference evidence="3 4" key="1">
    <citation type="submission" date="2024-03" db="EMBL/GenBank/DDBJ databases">
        <title>Aureococcus anophagefferens CCMP1851 and Kratosvirus quantuckense: Draft genome of a second virus-susceptible host strain in the model system.</title>
        <authorList>
            <person name="Chase E."/>
            <person name="Truchon A.R."/>
            <person name="Schepens W."/>
            <person name="Wilhelm S.W."/>
        </authorList>
    </citation>
    <scope>NUCLEOTIDE SEQUENCE [LARGE SCALE GENOMIC DNA]</scope>
    <source>
        <strain evidence="3 4">CCMP1851</strain>
    </source>
</reference>
<gene>
    <name evidence="3" type="primary">UTP6</name>
    <name evidence="3" type="ORF">SO694_00002350</name>
</gene>
<evidence type="ECO:0000313" key="4">
    <source>
        <dbReference type="Proteomes" id="UP001363151"/>
    </source>
</evidence>
<evidence type="ECO:0000256" key="1">
    <source>
        <dbReference type="SAM" id="MobiDB-lite"/>
    </source>
</evidence>
<protein>
    <submittedName>
        <fullName evidence="3">SnoRNA binding protein</fullName>
    </submittedName>
</protein>
<accession>A0ABR1GCI9</accession>
<feature type="region of interest" description="Disordered" evidence="1">
    <location>
        <begin position="100"/>
        <end position="135"/>
    </location>
</feature>
<name>A0ABR1GCI9_AURAN</name>
<sequence>MEPSSPSRSVGEWNSEILGIPVITLLPLIFAVLMVNVSMRDTIQEIVVGRMLVHEAASGPRSAVAYFIHFLLASYSLALIFILDWDKLLRFGSKKAQRLRRGQGSVAPARRADHRGGASRRAERRRAGPGHARAPARRRAEEALLVALAAFSFVATERVLLFVVTCRAVTTRAKRKSVLAVLTLTVVEFVVFIFVSYIILYNLLSEALTYGDFDKAYFQPHAVLGHVLAIYDDDDMVYDDDIFKPGDDDTPDFEGFFEKLHA</sequence>
<keyword evidence="4" id="KW-1185">Reference proteome</keyword>
<dbReference type="EMBL" id="JBBJCI010000034">
    <property type="protein sequence ID" value="KAK7253699.1"/>
    <property type="molecule type" value="Genomic_DNA"/>
</dbReference>
<proteinExistence type="predicted"/>
<evidence type="ECO:0000313" key="3">
    <source>
        <dbReference type="EMBL" id="KAK7253699.1"/>
    </source>
</evidence>
<keyword evidence="2" id="KW-0812">Transmembrane</keyword>
<evidence type="ECO:0000256" key="2">
    <source>
        <dbReference type="SAM" id="Phobius"/>
    </source>
</evidence>
<organism evidence="3 4">
    <name type="scientific">Aureococcus anophagefferens</name>
    <name type="common">Harmful bloom alga</name>
    <dbReference type="NCBI Taxonomy" id="44056"/>
    <lineage>
        <taxon>Eukaryota</taxon>
        <taxon>Sar</taxon>
        <taxon>Stramenopiles</taxon>
        <taxon>Ochrophyta</taxon>
        <taxon>Pelagophyceae</taxon>
        <taxon>Pelagomonadales</taxon>
        <taxon>Pelagomonadaceae</taxon>
        <taxon>Aureococcus</taxon>
    </lineage>
</organism>
<feature type="transmembrane region" description="Helical" evidence="2">
    <location>
        <begin position="178"/>
        <end position="200"/>
    </location>
</feature>
<feature type="transmembrane region" description="Helical" evidence="2">
    <location>
        <begin position="20"/>
        <end position="43"/>
    </location>
</feature>
<keyword evidence="2" id="KW-1133">Transmembrane helix</keyword>